<feature type="transmembrane region" description="Helical" evidence="2">
    <location>
        <begin position="26"/>
        <end position="45"/>
    </location>
</feature>
<feature type="transmembrane region" description="Helical" evidence="2">
    <location>
        <begin position="102"/>
        <end position="121"/>
    </location>
</feature>
<dbReference type="RefSeq" id="WP_377514631.1">
    <property type="nucleotide sequence ID" value="NZ_JBHSQS010000016.1"/>
</dbReference>
<keyword evidence="2" id="KW-1133">Transmembrane helix</keyword>
<feature type="transmembrane region" description="Helical" evidence="2">
    <location>
        <begin position="232"/>
        <end position="252"/>
    </location>
</feature>
<evidence type="ECO:0000313" key="3">
    <source>
        <dbReference type="EMBL" id="MFC5926404.1"/>
    </source>
</evidence>
<feature type="transmembrane region" description="Helical" evidence="2">
    <location>
        <begin position="315"/>
        <end position="344"/>
    </location>
</feature>
<feature type="transmembrane region" description="Helical" evidence="2">
    <location>
        <begin position="427"/>
        <end position="444"/>
    </location>
</feature>
<comment type="caution">
    <text evidence="3">The sequence shown here is derived from an EMBL/GenBank/DDBJ whole genome shotgun (WGS) entry which is preliminary data.</text>
</comment>
<dbReference type="Proteomes" id="UP001596226">
    <property type="component" value="Unassembled WGS sequence"/>
</dbReference>
<name>A0ABW1H9V9_9ACTN</name>
<protein>
    <submittedName>
        <fullName evidence="3">Uncharacterized protein</fullName>
    </submittedName>
</protein>
<feature type="region of interest" description="Disordered" evidence="1">
    <location>
        <begin position="1"/>
        <end position="21"/>
    </location>
</feature>
<keyword evidence="2" id="KW-0812">Transmembrane</keyword>
<evidence type="ECO:0000256" key="1">
    <source>
        <dbReference type="SAM" id="MobiDB-lite"/>
    </source>
</evidence>
<feature type="transmembrane region" description="Helical" evidence="2">
    <location>
        <begin position="356"/>
        <end position="378"/>
    </location>
</feature>
<proteinExistence type="predicted"/>
<sequence length="651" mass="69909">MLSERTRTGPQARPTIAPDPSSPARAYRRLLVALSAAWLVPATAYPLRLAWLLPPLILLATASLLRGGRSLLDRLLLALLLLAGATTVAGLLFSIWPWGLHPVPVSGTALTVLTLTAAATGRRPALPRPGRTDLPPVAATAAIVCWLAQPWLRADNLAGRLTLLALGEDNFRHVALVDAIGRLGGYVFLDPSAAREHVVSVLVRYPQGWHLSTALLDGHLRSATGTPSFDTYAWWCTATLGLLVLTLLWAAHRLAGPLHPLHQGVLTVVVGALVLGSQLPRLLIAGYPSEAMGLTLAVALAALVVRPLPGNREQLLLLGALLTGIGITYYLFLPPAGLLVLGWLLTHRRELARVRWALLAVGLPTTLLAPLPLLLGVLGASQTGALDAEAGPGLVAEAWRVMLWLGPIVLLALLVRARRTDPAWRRHLAATLLAVGFALAIALANNRNGTQPAYYFTKSVHLVTVLLIVGTAALVRLLPVPSGADRPHRVRSTAVATFAAALAMGTAAALCGLTGWQRSLLVVDKHSWTRTWVEQQVDQPSRVAQVCATAYRRHPPQPGVVTIVLDRGGYRGYVESICLSALQNTTAQTERGTYLPEFEEPGRTATILSEARGPIRLLISDPLAQRRLDRLLRESPQLRPRVTIVPMIVAY</sequence>
<evidence type="ECO:0000256" key="2">
    <source>
        <dbReference type="SAM" id="Phobius"/>
    </source>
</evidence>
<feature type="transmembrane region" description="Helical" evidence="2">
    <location>
        <begin position="264"/>
        <end position="284"/>
    </location>
</feature>
<feature type="transmembrane region" description="Helical" evidence="2">
    <location>
        <begin position="75"/>
        <end position="96"/>
    </location>
</feature>
<accession>A0ABW1H9V9</accession>
<gene>
    <name evidence="3" type="ORF">ACFQGL_24005</name>
</gene>
<reference evidence="4" key="1">
    <citation type="journal article" date="2019" name="Int. J. Syst. Evol. Microbiol.">
        <title>The Global Catalogue of Microorganisms (GCM) 10K type strain sequencing project: providing services to taxonomists for standard genome sequencing and annotation.</title>
        <authorList>
            <consortium name="The Broad Institute Genomics Platform"/>
            <consortium name="The Broad Institute Genome Sequencing Center for Infectious Disease"/>
            <person name="Wu L."/>
            <person name="Ma J."/>
        </authorList>
    </citation>
    <scope>NUCLEOTIDE SEQUENCE [LARGE SCALE GENOMIC DNA]</scope>
    <source>
        <strain evidence="4">CGMCC 4.7144</strain>
    </source>
</reference>
<feature type="transmembrane region" description="Helical" evidence="2">
    <location>
        <begin position="459"/>
        <end position="478"/>
    </location>
</feature>
<feature type="transmembrane region" description="Helical" evidence="2">
    <location>
        <begin position="51"/>
        <end position="68"/>
    </location>
</feature>
<organism evidence="3 4">
    <name type="scientific">Micromonospora vulcania</name>
    <dbReference type="NCBI Taxonomy" id="1441873"/>
    <lineage>
        <taxon>Bacteria</taxon>
        <taxon>Bacillati</taxon>
        <taxon>Actinomycetota</taxon>
        <taxon>Actinomycetes</taxon>
        <taxon>Micromonosporales</taxon>
        <taxon>Micromonosporaceae</taxon>
        <taxon>Micromonospora</taxon>
    </lineage>
</organism>
<dbReference type="EMBL" id="JBHSQS010000016">
    <property type="protein sequence ID" value="MFC5926404.1"/>
    <property type="molecule type" value="Genomic_DNA"/>
</dbReference>
<keyword evidence="4" id="KW-1185">Reference proteome</keyword>
<feature type="transmembrane region" description="Helical" evidence="2">
    <location>
        <begin position="291"/>
        <end position="309"/>
    </location>
</feature>
<feature type="transmembrane region" description="Helical" evidence="2">
    <location>
        <begin position="398"/>
        <end position="415"/>
    </location>
</feature>
<feature type="transmembrane region" description="Helical" evidence="2">
    <location>
        <begin position="490"/>
        <end position="516"/>
    </location>
</feature>
<keyword evidence="2" id="KW-0472">Membrane</keyword>
<evidence type="ECO:0000313" key="4">
    <source>
        <dbReference type="Proteomes" id="UP001596226"/>
    </source>
</evidence>